<dbReference type="Proteomes" id="UP000600588">
    <property type="component" value="Unassembled WGS sequence"/>
</dbReference>
<dbReference type="EMBL" id="JACVXB010000006">
    <property type="protein sequence ID" value="MBD0833136.1"/>
    <property type="molecule type" value="Genomic_DNA"/>
</dbReference>
<feature type="transmembrane region" description="Helical" evidence="1">
    <location>
        <begin position="15"/>
        <end position="34"/>
    </location>
</feature>
<reference evidence="3 4" key="1">
    <citation type="submission" date="2020-09" db="EMBL/GenBank/DDBJ databases">
        <title>TT11 complete genome.</title>
        <authorList>
            <person name="Wu Z."/>
        </authorList>
    </citation>
    <scope>NUCLEOTIDE SEQUENCE [LARGE SCALE GENOMIC DNA]</scope>
    <source>
        <strain evidence="3 4">TT11</strain>
    </source>
</reference>
<dbReference type="PROSITE" id="PS52015">
    <property type="entry name" value="TONB_CTD"/>
    <property type="match status" value="1"/>
</dbReference>
<dbReference type="GO" id="GO:0030288">
    <property type="term" value="C:outer membrane-bounded periplasmic space"/>
    <property type="evidence" value="ECO:0007669"/>
    <property type="project" value="InterPro"/>
</dbReference>
<dbReference type="PANTHER" id="PTHR33446:SF2">
    <property type="entry name" value="PROTEIN TONB"/>
    <property type="match status" value="1"/>
</dbReference>
<evidence type="ECO:0000313" key="4">
    <source>
        <dbReference type="Proteomes" id="UP000600588"/>
    </source>
</evidence>
<accession>A0A8J6QBS9</accession>
<dbReference type="SUPFAM" id="SSF74653">
    <property type="entry name" value="TolA/TonB C-terminal domain"/>
    <property type="match status" value="1"/>
</dbReference>
<keyword evidence="4" id="KW-1185">Reference proteome</keyword>
<dbReference type="RefSeq" id="WP_188230921.1">
    <property type="nucleotide sequence ID" value="NZ_JACVXB010000006.1"/>
</dbReference>
<proteinExistence type="predicted"/>
<dbReference type="GO" id="GO:0055085">
    <property type="term" value="P:transmembrane transport"/>
    <property type="evidence" value="ECO:0007669"/>
    <property type="project" value="InterPro"/>
</dbReference>
<feature type="domain" description="TonB C-terminal" evidence="2">
    <location>
        <begin position="155"/>
        <end position="247"/>
    </location>
</feature>
<dbReference type="InterPro" id="IPR003538">
    <property type="entry name" value="TonB"/>
</dbReference>
<dbReference type="AlphaFoldDB" id="A0A8J6QBS9"/>
<keyword evidence="1" id="KW-0472">Membrane</keyword>
<evidence type="ECO:0000256" key="1">
    <source>
        <dbReference type="SAM" id="Phobius"/>
    </source>
</evidence>
<sequence>MLPKKNSDVEIGRNSSIYFAIGLNIMLFLSWQALEYKTYDKEEVDIGYVNMQAQTQEDIPVVKISAPAPPPPPPPAIVQEQVSIVEDDIDIEETIFESTETNQSDAIVEYSAEVGVSDVNVTEIEEVAEVPFSIIESVPVFPGCEGKSKQETIKCFNRKVLEHVKANFVYPEQAIDLGIQGRVNVVFIIDDKGYVTDIKSRGPDNLLQTEAERIISLLPKMKPGMQRGRPVKVNYAVPIVFKFHSSI</sequence>
<organism evidence="3 4">
    <name type="scientific">Aestuariibaculum sediminum</name>
    <dbReference type="NCBI Taxonomy" id="2770637"/>
    <lineage>
        <taxon>Bacteria</taxon>
        <taxon>Pseudomonadati</taxon>
        <taxon>Bacteroidota</taxon>
        <taxon>Flavobacteriia</taxon>
        <taxon>Flavobacteriales</taxon>
        <taxon>Flavobacteriaceae</taxon>
    </lineage>
</organism>
<dbReference type="PANTHER" id="PTHR33446">
    <property type="entry name" value="PROTEIN TONB-RELATED"/>
    <property type="match status" value="1"/>
</dbReference>
<dbReference type="GO" id="GO:0031992">
    <property type="term" value="F:energy transducer activity"/>
    <property type="evidence" value="ECO:0007669"/>
    <property type="project" value="InterPro"/>
</dbReference>
<evidence type="ECO:0000259" key="2">
    <source>
        <dbReference type="PROSITE" id="PS52015"/>
    </source>
</evidence>
<comment type="caution">
    <text evidence="3">The sequence shown here is derived from an EMBL/GenBank/DDBJ whole genome shotgun (WGS) entry which is preliminary data.</text>
</comment>
<keyword evidence="1" id="KW-1133">Transmembrane helix</keyword>
<dbReference type="GO" id="GO:0098797">
    <property type="term" value="C:plasma membrane protein complex"/>
    <property type="evidence" value="ECO:0007669"/>
    <property type="project" value="TreeGrafter"/>
</dbReference>
<keyword evidence="1" id="KW-0812">Transmembrane</keyword>
<dbReference type="InterPro" id="IPR051045">
    <property type="entry name" value="TonB-dependent_transducer"/>
</dbReference>
<name>A0A8J6QBS9_9FLAO</name>
<protein>
    <submittedName>
        <fullName evidence="3">Energy transducer TonB</fullName>
    </submittedName>
</protein>
<dbReference type="GO" id="GO:0015891">
    <property type="term" value="P:siderophore transport"/>
    <property type="evidence" value="ECO:0007669"/>
    <property type="project" value="InterPro"/>
</dbReference>
<dbReference type="Pfam" id="PF03544">
    <property type="entry name" value="TonB_C"/>
    <property type="match status" value="1"/>
</dbReference>
<dbReference type="InterPro" id="IPR037682">
    <property type="entry name" value="TonB_C"/>
</dbReference>
<dbReference type="Gene3D" id="3.30.1150.10">
    <property type="match status" value="1"/>
</dbReference>
<gene>
    <name evidence="3" type="ORF">ICJ83_13435</name>
</gene>
<dbReference type="PRINTS" id="PR01374">
    <property type="entry name" value="TONBPROTEIN"/>
</dbReference>
<evidence type="ECO:0000313" key="3">
    <source>
        <dbReference type="EMBL" id="MBD0833136.1"/>
    </source>
</evidence>